<keyword evidence="3" id="KW-1185">Reference proteome</keyword>
<feature type="compositionally biased region" description="Basic residues" evidence="1">
    <location>
        <begin position="85"/>
        <end position="95"/>
    </location>
</feature>
<proteinExistence type="predicted"/>
<feature type="compositionally biased region" description="Gly residues" evidence="1">
    <location>
        <begin position="102"/>
        <end position="112"/>
    </location>
</feature>
<evidence type="ECO:0000313" key="3">
    <source>
        <dbReference type="Proteomes" id="UP000297853"/>
    </source>
</evidence>
<feature type="compositionally biased region" description="Polar residues" evidence="1">
    <location>
        <begin position="119"/>
        <end position="129"/>
    </location>
</feature>
<feature type="region of interest" description="Disordered" evidence="1">
    <location>
        <begin position="31"/>
        <end position="153"/>
    </location>
</feature>
<sequence>MSRAGECSWSLVTGHWSLVTGHWSLVTTGSTHRWGNLGRAAHRVSTGSTTGRGNSGGRRTGFRQAQPPVGEPREGGAPGFDRLNHRTGKLRRAAHRVSTGSTTGGGTSGGRRTGFRQAQPPSAGNLSTSRLDDPGQGATSRAGYALGAGFEKR</sequence>
<gene>
    <name evidence="2" type="ORF">E3T28_01850</name>
</gene>
<dbReference type="EMBL" id="SOGQ01000012">
    <property type="protein sequence ID" value="TFD04737.1"/>
    <property type="molecule type" value="Genomic_DNA"/>
</dbReference>
<dbReference type="Proteomes" id="UP000297853">
    <property type="component" value="Unassembled WGS sequence"/>
</dbReference>
<evidence type="ECO:0000256" key="1">
    <source>
        <dbReference type="SAM" id="MobiDB-lite"/>
    </source>
</evidence>
<protein>
    <submittedName>
        <fullName evidence="2">Uncharacterized protein</fullName>
    </submittedName>
</protein>
<accession>A0ABY2JFH3</accession>
<comment type="caution">
    <text evidence="2">The sequence shown here is derived from an EMBL/GenBank/DDBJ whole genome shotgun (WGS) entry which is preliminary data.</text>
</comment>
<organism evidence="2 3">
    <name type="scientific">Cryobacterium sinapicolor</name>
    <dbReference type="NCBI Taxonomy" id="1259236"/>
    <lineage>
        <taxon>Bacteria</taxon>
        <taxon>Bacillati</taxon>
        <taxon>Actinomycetota</taxon>
        <taxon>Actinomycetes</taxon>
        <taxon>Micrococcales</taxon>
        <taxon>Microbacteriaceae</taxon>
        <taxon>Cryobacterium</taxon>
    </lineage>
</organism>
<reference evidence="2 3" key="1">
    <citation type="submission" date="2019-03" db="EMBL/GenBank/DDBJ databases">
        <title>Genomics of glacier-inhabiting Cryobacterium strains.</title>
        <authorList>
            <person name="Liu Q."/>
            <person name="Xin Y.-H."/>
        </authorList>
    </citation>
    <scope>NUCLEOTIDE SEQUENCE [LARGE SCALE GENOMIC DNA]</scope>
    <source>
        <strain evidence="2 3">TMT1-23-1</strain>
    </source>
</reference>
<name>A0ABY2JFH3_9MICO</name>
<evidence type="ECO:0000313" key="2">
    <source>
        <dbReference type="EMBL" id="TFD04737.1"/>
    </source>
</evidence>